<keyword evidence="5" id="KW-1185">Reference proteome</keyword>
<evidence type="ECO:0000256" key="2">
    <source>
        <dbReference type="ARBA" id="ARBA00022598"/>
    </source>
</evidence>
<accession>A0A9P7K7A0</accession>
<dbReference type="AlphaFoldDB" id="A0A9P7K7A0"/>
<protein>
    <recommendedName>
        <fullName evidence="3">AMP-dependent synthetase/ligase domain-containing protein</fullName>
    </recommendedName>
</protein>
<reference evidence="4" key="1">
    <citation type="submission" date="2021-02" db="EMBL/GenBank/DDBJ databases">
        <authorList>
            <person name="Nieuwenhuis M."/>
            <person name="Van De Peppel L.J.J."/>
        </authorList>
    </citation>
    <scope>NUCLEOTIDE SEQUENCE</scope>
    <source>
        <strain evidence="4">D49</strain>
    </source>
</reference>
<dbReference type="Pfam" id="PF00501">
    <property type="entry name" value="AMP-binding"/>
    <property type="match status" value="1"/>
</dbReference>
<comment type="caution">
    <text evidence="4">The sequence shown here is derived from an EMBL/GenBank/DDBJ whole genome shotgun (WGS) entry which is preliminary data.</text>
</comment>
<keyword evidence="2" id="KW-0436">Ligase</keyword>
<name>A0A9P7K7A0_9AGAR</name>
<dbReference type="SUPFAM" id="SSF56801">
    <property type="entry name" value="Acetyl-CoA synthetase-like"/>
    <property type="match status" value="1"/>
</dbReference>
<sequence>MDAELEQNHIALLQHRAKNSGDTVLLKLPILRGLEPCLEWNNITVAEFAADVDRVAHFLMREIQARAIPPRSVVTLLYADAKIQYQDLVYAIALARASYIPQMCSDMLTHPEIIFGLMERAGSKMILYDAALEHLTATCPFPKVELNPIESIESFSVVSGTTQLPAIEDLPCGSDVSFVFLTSGSTSGSPKVVPITQKVMSIFYKSQIGRWLDGKHDDTQDVFLAPGNFVCHIPSMIQYLGCLLTRSCLVQPSRPRFSTEELFNLVRVCGLNRFTTYGTFLAAYIQDARKDPAVLKLLQEMRTVSYYGVPISVDNDDWCFKNGIPATMIPSLQGLTMSTIPGKPARFLRPEPGVSYRFDPITDGAAQVDNPTLMTQLLECVILADSPQIPAPHLLAADGNFHTGDLFEKLPDGSYLFRGRDDDWIKSFEADRTDAKFVLWNDLKV</sequence>
<dbReference type="PANTHER" id="PTHR43201">
    <property type="entry name" value="ACYL-COA SYNTHETASE"/>
    <property type="match status" value="1"/>
</dbReference>
<proteinExistence type="inferred from homology"/>
<organism evidence="4 5">
    <name type="scientific">Sphagnurus paluster</name>
    <dbReference type="NCBI Taxonomy" id="117069"/>
    <lineage>
        <taxon>Eukaryota</taxon>
        <taxon>Fungi</taxon>
        <taxon>Dikarya</taxon>
        <taxon>Basidiomycota</taxon>
        <taxon>Agaricomycotina</taxon>
        <taxon>Agaricomycetes</taxon>
        <taxon>Agaricomycetidae</taxon>
        <taxon>Agaricales</taxon>
        <taxon>Tricholomatineae</taxon>
        <taxon>Lyophyllaceae</taxon>
        <taxon>Sphagnurus</taxon>
    </lineage>
</organism>
<dbReference type="Proteomes" id="UP000717328">
    <property type="component" value="Unassembled WGS sequence"/>
</dbReference>
<dbReference type="OrthoDB" id="2944431at2759"/>
<dbReference type="GO" id="GO:0006631">
    <property type="term" value="P:fatty acid metabolic process"/>
    <property type="evidence" value="ECO:0007669"/>
    <property type="project" value="TreeGrafter"/>
</dbReference>
<evidence type="ECO:0000256" key="1">
    <source>
        <dbReference type="ARBA" id="ARBA00006432"/>
    </source>
</evidence>
<dbReference type="InterPro" id="IPR000873">
    <property type="entry name" value="AMP-dep_synth/lig_dom"/>
</dbReference>
<evidence type="ECO:0000313" key="4">
    <source>
        <dbReference type="EMBL" id="KAG5639778.1"/>
    </source>
</evidence>
<reference evidence="4" key="2">
    <citation type="submission" date="2021-10" db="EMBL/GenBank/DDBJ databases">
        <title>Phylogenomics reveals ancestral predisposition of the termite-cultivated fungus Termitomyces towards a domesticated lifestyle.</title>
        <authorList>
            <person name="Auxier B."/>
            <person name="Grum-Grzhimaylo A."/>
            <person name="Cardenas M.E."/>
            <person name="Lodge J.D."/>
            <person name="Laessoe T."/>
            <person name="Pedersen O."/>
            <person name="Smith M.E."/>
            <person name="Kuyper T.W."/>
            <person name="Franco-Molano E.A."/>
            <person name="Baroni T.J."/>
            <person name="Aanen D.K."/>
        </authorList>
    </citation>
    <scope>NUCLEOTIDE SEQUENCE</scope>
    <source>
        <strain evidence="4">D49</strain>
    </source>
</reference>
<evidence type="ECO:0000313" key="5">
    <source>
        <dbReference type="Proteomes" id="UP000717328"/>
    </source>
</evidence>
<evidence type="ECO:0000259" key="3">
    <source>
        <dbReference type="Pfam" id="PF00501"/>
    </source>
</evidence>
<dbReference type="PANTHER" id="PTHR43201:SF5">
    <property type="entry name" value="MEDIUM-CHAIN ACYL-COA LIGASE ACSF2, MITOCHONDRIAL"/>
    <property type="match status" value="1"/>
</dbReference>
<dbReference type="EMBL" id="JABCKI010005714">
    <property type="protein sequence ID" value="KAG5639778.1"/>
    <property type="molecule type" value="Genomic_DNA"/>
</dbReference>
<comment type="similarity">
    <text evidence="1">Belongs to the ATP-dependent AMP-binding enzyme family.</text>
</comment>
<dbReference type="Gene3D" id="3.40.50.12780">
    <property type="entry name" value="N-terminal domain of ligase-like"/>
    <property type="match status" value="1"/>
</dbReference>
<dbReference type="InterPro" id="IPR042099">
    <property type="entry name" value="ANL_N_sf"/>
</dbReference>
<dbReference type="GO" id="GO:0031956">
    <property type="term" value="F:medium-chain fatty acid-CoA ligase activity"/>
    <property type="evidence" value="ECO:0007669"/>
    <property type="project" value="TreeGrafter"/>
</dbReference>
<feature type="domain" description="AMP-dependent synthetase/ligase" evidence="3">
    <location>
        <begin position="28"/>
        <end position="320"/>
    </location>
</feature>
<gene>
    <name evidence="4" type="ORF">H0H81_000058</name>
</gene>